<keyword evidence="7 9" id="KW-0811">Translocation</keyword>
<evidence type="ECO:0000256" key="4">
    <source>
        <dbReference type="ARBA" id="ARBA00022692"/>
    </source>
</evidence>
<dbReference type="RefSeq" id="WP_367843046.1">
    <property type="nucleotide sequence ID" value="NZ_JBFOHL010000001.1"/>
</dbReference>
<comment type="subcellular location">
    <subcellularLocation>
        <location evidence="1 9">Cell membrane</location>
        <topology evidence="1 9">Single-pass membrane protein</topology>
    </subcellularLocation>
</comment>
<keyword evidence="6 9" id="KW-1133">Transmembrane helix</keyword>
<evidence type="ECO:0000256" key="9">
    <source>
        <dbReference type="HAMAP-Rule" id="MF_00236"/>
    </source>
</evidence>
<dbReference type="NCBIfam" id="NF002813">
    <property type="entry name" value="PRK02958.1"/>
    <property type="match status" value="1"/>
</dbReference>
<gene>
    <name evidence="9 11" type="primary">tatA</name>
    <name evidence="11" type="ORF">ABQJ56_00595</name>
</gene>
<comment type="subunit">
    <text evidence="9">The Tat system comprises two distinct complexes: a TatABC complex, containing multiple copies of TatA, TatB and TatC subunits, and a separate TatA complex, containing only TatA subunits. Substrates initially bind to the TatABC complex, which probably triggers association of the separate TatA complex to form the active translocon.</text>
</comment>
<keyword evidence="4 9" id="KW-0812">Transmembrane</keyword>
<dbReference type="InterPro" id="IPR006312">
    <property type="entry name" value="TatA/E"/>
</dbReference>
<evidence type="ECO:0000256" key="2">
    <source>
        <dbReference type="ARBA" id="ARBA00022448"/>
    </source>
</evidence>
<keyword evidence="3 9" id="KW-1003">Cell membrane</keyword>
<keyword evidence="12" id="KW-1185">Reference proteome</keyword>
<dbReference type="PANTHER" id="PTHR42982:SF1">
    <property type="entry name" value="SEC-INDEPENDENT PROTEIN TRANSLOCASE PROTEIN TATA"/>
    <property type="match status" value="1"/>
</dbReference>
<evidence type="ECO:0000256" key="7">
    <source>
        <dbReference type="ARBA" id="ARBA00023010"/>
    </source>
</evidence>
<evidence type="ECO:0000256" key="5">
    <source>
        <dbReference type="ARBA" id="ARBA00022927"/>
    </source>
</evidence>
<keyword evidence="5 9" id="KW-0653">Protein transport</keyword>
<keyword evidence="2 9" id="KW-0813">Transport</keyword>
<evidence type="ECO:0000313" key="12">
    <source>
        <dbReference type="Proteomes" id="UP001556170"/>
    </source>
</evidence>
<dbReference type="Proteomes" id="UP001556170">
    <property type="component" value="Unassembled WGS sequence"/>
</dbReference>
<dbReference type="PANTHER" id="PTHR42982">
    <property type="entry name" value="SEC-INDEPENDENT PROTEIN TRANSLOCASE PROTEIN TATA"/>
    <property type="match status" value="1"/>
</dbReference>
<evidence type="ECO:0000256" key="8">
    <source>
        <dbReference type="ARBA" id="ARBA00023136"/>
    </source>
</evidence>
<dbReference type="HAMAP" id="MF_00236">
    <property type="entry name" value="TatA_E"/>
    <property type="match status" value="1"/>
</dbReference>
<dbReference type="EMBL" id="JBFOHL010000001">
    <property type="protein sequence ID" value="MEW9622730.1"/>
    <property type="molecule type" value="Genomic_DNA"/>
</dbReference>
<keyword evidence="8 9" id="KW-0472">Membrane</keyword>
<reference evidence="11 12" key="1">
    <citation type="submission" date="2024-06" db="EMBL/GenBank/DDBJ databases">
        <authorList>
            <person name="Woo H."/>
        </authorList>
    </citation>
    <scope>NUCLEOTIDE SEQUENCE [LARGE SCALE GENOMIC DNA]</scope>
    <source>
        <strain evidence="11 12">S2-g</strain>
    </source>
</reference>
<comment type="caution">
    <text evidence="11">The sequence shown here is derived from an EMBL/GenBank/DDBJ whole genome shotgun (WGS) entry which is preliminary data.</text>
</comment>
<dbReference type="InterPro" id="IPR003369">
    <property type="entry name" value="TatA/B/E"/>
</dbReference>
<sequence>MGFDSIWHWLLLLVIVLLIFGTRKIGNIGSDLGNAVRGFKKAMHGDDDEKAKESQQTKEQLRADPPPASSANASTQDQHDSHESK</sequence>
<protein>
    <recommendedName>
        <fullName evidence="9">Sec-independent protein translocase protein TatA</fullName>
    </recommendedName>
</protein>
<proteinExistence type="inferred from homology"/>
<evidence type="ECO:0000256" key="1">
    <source>
        <dbReference type="ARBA" id="ARBA00004162"/>
    </source>
</evidence>
<feature type="compositionally biased region" description="Basic and acidic residues" evidence="10">
    <location>
        <begin position="43"/>
        <end position="62"/>
    </location>
</feature>
<dbReference type="Gene3D" id="1.20.5.3310">
    <property type="match status" value="1"/>
</dbReference>
<evidence type="ECO:0000313" key="11">
    <source>
        <dbReference type="EMBL" id="MEW9622730.1"/>
    </source>
</evidence>
<evidence type="ECO:0000256" key="6">
    <source>
        <dbReference type="ARBA" id="ARBA00022989"/>
    </source>
</evidence>
<evidence type="ECO:0000256" key="10">
    <source>
        <dbReference type="SAM" id="MobiDB-lite"/>
    </source>
</evidence>
<comment type="similarity">
    <text evidence="9">Belongs to the TatA/E family.</text>
</comment>
<dbReference type="Pfam" id="PF02416">
    <property type="entry name" value="TatA_B_E"/>
    <property type="match status" value="1"/>
</dbReference>
<accession>A0ABV3QJF2</accession>
<name>A0ABV3QJF2_9GAMM</name>
<comment type="function">
    <text evidence="9">Part of the twin-arginine translocation (Tat) system that transports large folded proteins containing a characteristic twin-arginine motif in their signal peptide across membranes. TatA could form the protein-conducting channel of the Tat system.</text>
</comment>
<feature type="transmembrane region" description="Helical" evidence="9">
    <location>
        <begin position="6"/>
        <end position="22"/>
    </location>
</feature>
<evidence type="ECO:0000256" key="3">
    <source>
        <dbReference type="ARBA" id="ARBA00022475"/>
    </source>
</evidence>
<dbReference type="NCBIfam" id="TIGR01411">
    <property type="entry name" value="tatAE"/>
    <property type="match status" value="1"/>
</dbReference>
<feature type="region of interest" description="Disordered" evidence="10">
    <location>
        <begin position="42"/>
        <end position="85"/>
    </location>
</feature>
<organism evidence="11 12">
    <name type="scientific">Rhodanobacter geophilus</name>
    <dbReference type="NCBI Taxonomy" id="3162488"/>
    <lineage>
        <taxon>Bacteria</taxon>
        <taxon>Pseudomonadati</taxon>
        <taxon>Pseudomonadota</taxon>
        <taxon>Gammaproteobacteria</taxon>
        <taxon>Lysobacterales</taxon>
        <taxon>Rhodanobacteraceae</taxon>
        <taxon>Rhodanobacter</taxon>
    </lineage>
</organism>